<evidence type="ECO:0000259" key="3">
    <source>
        <dbReference type="Pfam" id="PF00675"/>
    </source>
</evidence>
<proteinExistence type="inferred from homology"/>
<evidence type="ECO:0000256" key="1">
    <source>
        <dbReference type="ARBA" id="ARBA00002123"/>
    </source>
</evidence>
<evidence type="ECO:0000256" key="2">
    <source>
        <dbReference type="ARBA" id="ARBA00007261"/>
    </source>
</evidence>
<accession>A0ABR2X0B2</accession>
<comment type="caution">
    <text evidence="5">The sequence shown here is derived from an EMBL/GenBank/DDBJ whole genome shotgun (WGS) entry which is preliminary data.</text>
</comment>
<comment type="similarity">
    <text evidence="2">Belongs to the peptidase M16 family.</text>
</comment>
<gene>
    <name evidence="5" type="primary">MAS2</name>
    <name evidence="5" type="ORF">K7432_003159</name>
</gene>
<feature type="domain" description="Peptidase M16 C-terminal" evidence="4">
    <location>
        <begin position="205"/>
        <end position="406"/>
    </location>
</feature>
<organism evidence="5 6">
    <name type="scientific">Basidiobolus ranarum</name>
    <dbReference type="NCBI Taxonomy" id="34480"/>
    <lineage>
        <taxon>Eukaryota</taxon>
        <taxon>Fungi</taxon>
        <taxon>Fungi incertae sedis</taxon>
        <taxon>Zoopagomycota</taxon>
        <taxon>Entomophthoromycotina</taxon>
        <taxon>Basidiobolomycetes</taxon>
        <taxon>Basidiobolales</taxon>
        <taxon>Basidiobolaceae</taxon>
        <taxon>Basidiobolus</taxon>
    </lineage>
</organism>
<dbReference type="InterPro" id="IPR011249">
    <property type="entry name" value="Metalloenz_LuxS/M16"/>
</dbReference>
<dbReference type="PANTHER" id="PTHR11851:SF49">
    <property type="entry name" value="MITOCHONDRIAL-PROCESSING PEPTIDASE SUBUNIT ALPHA"/>
    <property type="match status" value="1"/>
</dbReference>
<comment type="function">
    <text evidence="1">Substrate recognition and binding subunit of the essential mitochondrial processing protease (MPP), which cleaves the mitochondrial sequence off newly imported precursors proteins.</text>
</comment>
<keyword evidence="6" id="KW-1185">Reference proteome</keyword>
<dbReference type="Pfam" id="PF05193">
    <property type="entry name" value="Peptidase_M16_C"/>
    <property type="match status" value="1"/>
</dbReference>
<evidence type="ECO:0000313" key="5">
    <source>
        <dbReference type="EMBL" id="KAK9767192.1"/>
    </source>
</evidence>
<dbReference type="SUPFAM" id="SSF63411">
    <property type="entry name" value="LuxS/MPP-like metallohydrolase"/>
    <property type="match status" value="2"/>
</dbReference>
<dbReference type="Gene3D" id="3.30.830.10">
    <property type="entry name" value="Metalloenzyme, LuxS/M16 peptidase-like"/>
    <property type="match status" value="2"/>
</dbReference>
<sequence length="488" mass="54205">MQALRLTQNLGPLRSPFAKGCSKTLKNFRNISVKSAVNRSSKAEITELKNGIRVATENTPGHFSAVGVYVDAGSRYENEETRGVSHILDRIAFKSTTGKSTEEITSELEALGGNVMCSSSRECMMYQASIFNQDLERVVSLFADVVQNPAINPAELDEQRQSTFYEISDIWSKPEAILPELLHMTAYKNNTLGNPLLCPEANLTSITPEIVKKYLKQWYTPERIVIAAAGAPHDEVCRLAEKYFGNMEKREAEAPSKLSNLFSKKSPANEKAKYTGGTLMRENPDLPFTNVYLGFEGVSIHDPDVYPLATLQILMGGGSSFSAGGPGKGMYSRFYTNILNQHYWVESCQSFNHCYTDSGLFGVAASCRPEYNQHLIYFVGQELDLITRTGRGGITEVELNRAKNQLKSSLLMNLESRMIQLEDLGRQVQIRGSKVEAEEMCDLIDQVTLADLCRVANRVLKDGKGDITFVAEGNLTGLNDYKKLLKLP</sequence>
<reference evidence="5 6" key="1">
    <citation type="submission" date="2023-04" db="EMBL/GenBank/DDBJ databases">
        <title>Genome of Basidiobolus ranarum AG-B5.</title>
        <authorList>
            <person name="Stajich J.E."/>
            <person name="Carter-House D."/>
            <person name="Gryganskyi A."/>
        </authorList>
    </citation>
    <scope>NUCLEOTIDE SEQUENCE [LARGE SCALE GENOMIC DNA]</scope>
    <source>
        <strain evidence="5 6">AG-B5</strain>
    </source>
</reference>
<dbReference type="InterPro" id="IPR011765">
    <property type="entry name" value="Pept_M16_N"/>
</dbReference>
<dbReference type="InterPro" id="IPR050361">
    <property type="entry name" value="MPP/UQCRC_Complex"/>
</dbReference>
<feature type="domain" description="Peptidase M16 N-terminal" evidence="3">
    <location>
        <begin position="53"/>
        <end position="200"/>
    </location>
</feature>
<dbReference type="InterPro" id="IPR007863">
    <property type="entry name" value="Peptidase_M16_C"/>
</dbReference>
<evidence type="ECO:0000259" key="4">
    <source>
        <dbReference type="Pfam" id="PF05193"/>
    </source>
</evidence>
<evidence type="ECO:0000313" key="6">
    <source>
        <dbReference type="Proteomes" id="UP001479436"/>
    </source>
</evidence>
<dbReference type="EC" id="3.4.24.64" evidence="5"/>
<name>A0ABR2X0B2_9FUNG</name>
<keyword evidence="5" id="KW-0378">Hydrolase</keyword>
<dbReference type="EMBL" id="JASJQH010000093">
    <property type="protein sequence ID" value="KAK9767192.1"/>
    <property type="molecule type" value="Genomic_DNA"/>
</dbReference>
<protein>
    <submittedName>
        <fullName evidence="5">Mitochondrial-processing peptidase subunit alpha</fullName>
        <ecNumber evidence="5">3.4.24.64</ecNumber>
    </submittedName>
</protein>
<dbReference type="GO" id="GO:0004222">
    <property type="term" value="F:metalloendopeptidase activity"/>
    <property type="evidence" value="ECO:0007669"/>
    <property type="project" value="UniProtKB-EC"/>
</dbReference>
<dbReference type="Pfam" id="PF00675">
    <property type="entry name" value="Peptidase_M16"/>
    <property type="match status" value="1"/>
</dbReference>
<dbReference type="Proteomes" id="UP001479436">
    <property type="component" value="Unassembled WGS sequence"/>
</dbReference>
<dbReference type="PANTHER" id="PTHR11851">
    <property type="entry name" value="METALLOPROTEASE"/>
    <property type="match status" value="1"/>
</dbReference>